<feature type="region of interest" description="Disordered" evidence="5">
    <location>
        <begin position="1"/>
        <end position="30"/>
    </location>
</feature>
<keyword evidence="3 6" id="KW-1133">Transmembrane helix</keyword>
<feature type="transmembrane region" description="Helical" evidence="6">
    <location>
        <begin position="319"/>
        <end position="336"/>
    </location>
</feature>
<evidence type="ECO:0000313" key="9">
    <source>
        <dbReference type="Proteomes" id="UP000005220"/>
    </source>
</evidence>
<feature type="transmembrane region" description="Helical" evidence="6">
    <location>
        <begin position="245"/>
        <end position="268"/>
    </location>
</feature>
<accession>H2ASX7</accession>
<dbReference type="InterPro" id="IPR020846">
    <property type="entry name" value="MFS_dom"/>
</dbReference>
<evidence type="ECO:0000256" key="4">
    <source>
        <dbReference type="ARBA" id="ARBA00023136"/>
    </source>
</evidence>
<evidence type="ECO:0000313" key="8">
    <source>
        <dbReference type="EMBL" id="CCF57477.1"/>
    </source>
</evidence>
<dbReference type="Gene3D" id="1.20.1250.20">
    <property type="entry name" value="MFS general substrate transporter like domains"/>
    <property type="match status" value="1"/>
</dbReference>
<dbReference type="EMBL" id="HE650823">
    <property type="protein sequence ID" value="CCF57477.1"/>
    <property type="molecule type" value="Genomic_DNA"/>
</dbReference>
<reference evidence="8 9" key="1">
    <citation type="journal article" date="2011" name="Proc. Natl. Acad. Sci. U.S.A.">
        <title>Evolutionary erosion of yeast sex chromosomes by mating-type switching accidents.</title>
        <authorList>
            <person name="Gordon J.L."/>
            <person name="Armisen D."/>
            <person name="Proux-Wera E."/>
            <person name="Oheigeartaigh S.S."/>
            <person name="Byrne K.P."/>
            <person name="Wolfe K.H."/>
        </authorList>
    </citation>
    <scope>NUCLEOTIDE SEQUENCE [LARGE SCALE GENOMIC DNA]</scope>
    <source>
        <strain evidence="9">ATCC 22294 / BCRC 22015 / CBS 2517 / CECT 1963 / NBRC 1671 / NRRL Y-8276</strain>
    </source>
</reference>
<evidence type="ECO:0000256" key="2">
    <source>
        <dbReference type="ARBA" id="ARBA00022692"/>
    </source>
</evidence>
<name>H2ASX7_KAZAF</name>
<feature type="transmembrane region" description="Helical" evidence="6">
    <location>
        <begin position="90"/>
        <end position="109"/>
    </location>
</feature>
<dbReference type="RefSeq" id="XP_003956612.1">
    <property type="nucleotide sequence ID" value="XM_003956563.1"/>
</dbReference>
<feature type="transmembrane region" description="Helical" evidence="6">
    <location>
        <begin position="182"/>
        <end position="205"/>
    </location>
</feature>
<sequence length="534" mass="58505">MSFHESEETLTSSKLQPHEPTSPVKVVPSHNEILSKTDEHPLNMQFKEIIIVLLISSGQFISLLGAVQGIPQMASIASTFSLRPDQNLELGWCNAAYATTATTFVIIAGKLGDINGHKNMFIFGYAWLTLWSLLTGFSKYAKANAVFFYFCRGAQGIGSAFLTPTGLALLGKHYPPCKRKNYVFSFYGACGPFGIVAGSVFSALFTQLTTWAWTYWSMAVTCLIITILSYIFIPKDNTPKRERSAFYSFDYVGGFCGITGMILFSVVWNQAPLSHFKAPYVYSLLIVSVVFMTMALIIDSRVKDPLIPWKSMCSNVIKALIVVFFGFLGFTIWLFYSWRFYLVAKNDSLLLAAAKFIPLGISGIFAACFSVLLLNKKVPVQLRLLTAVCAFLICAILISTMTLQETYWGNAFVATVIIAIGLDVAFPSATLLLSNGVLNEQQGLAAALAATALNYGTALGPGVATLIITYQCDDCLARSDGRFVHAVHIAGYVAIGTAGIAVVVAIFGSITEYYKERMDDLREKKRPISSEQTV</sequence>
<gene>
    <name evidence="8" type="primary">KAFR0C04860</name>
    <name evidence="8" type="ORF">KAFR_0C04860</name>
</gene>
<dbReference type="eggNOG" id="KOG0254">
    <property type="taxonomic scope" value="Eukaryota"/>
</dbReference>
<dbReference type="PROSITE" id="PS50850">
    <property type="entry name" value="MFS"/>
    <property type="match status" value="1"/>
</dbReference>
<feature type="transmembrane region" description="Helical" evidence="6">
    <location>
        <begin position="489"/>
        <end position="514"/>
    </location>
</feature>
<feature type="domain" description="Major facilitator superfamily (MFS) profile" evidence="7">
    <location>
        <begin position="51"/>
        <end position="514"/>
    </location>
</feature>
<feature type="transmembrane region" description="Helical" evidence="6">
    <location>
        <begin position="49"/>
        <end position="70"/>
    </location>
</feature>
<dbReference type="Proteomes" id="UP000005220">
    <property type="component" value="Chromosome 3"/>
</dbReference>
<organism evidence="8 9">
    <name type="scientific">Kazachstania africana (strain ATCC 22294 / BCRC 22015 / CBS 2517 / CECT 1963 / NBRC 1671 / NRRL Y-8276)</name>
    <name type="common">Yeast</name>
    <name type="synonym">Kluyveromyces africanus</name>
    <dbReference type="NCBI Taxonomy" id="1071382"/>
    <lineage>
        <taxon>Eukaryota</taxon>
        <taxon>Fungi</taxon>
        <taxon>Dikarya</taxon>
        <taxon>Ascomycota</taxon>
        <taxon>Saccharomycotina</taxon>
        <taxon>Saccharomycetes</taxon>
        <taxon>Saccharomycetales</taxon>
        <taxon>Saccharomycetaceae</taxon>
        <taxon>Kazachstania</taxon>
    </lineage>
</organism>
<comment type="subcellular location">
    <subcellularLocation>
        <location evidence="1">Membrane</location>
        <topology evidence="1">Multi-pass membrane protein</topology>
    </subcellularLocation>
</comment>
<evidence type="ECO:0000256" key="5">
    <source>
        <dbReference type="SAM" id="MobiDB-lite"/>
    </source>
</evidence>
<dbReference type="GeneID" id="13885395"/>
<keyword evidence="4 6" id="KW-0472">Membrane</keyword>
<dbReference type="GO" id="GO:0016020">
    <property type="term" value="C:membrane"/>
    <property type="evidence" value="ECO:0007669"/>
    <property type="project" value="UniProtKB-SubCell"/>
</dbReference>
<feature type="transmembrane region" description="Helical" evidence="6">
    <location>
        <begin position="382"/>
        <end position="401"/>
    </location>
</feature>
<keyword evidence="9" id="KW-1185">Reference proteome</keyword>
<feature type="transmembrane region" description="Helical" evidence="6">
    <location>
        <begin position="211"/>
        <end position="233"/>
    </location>
</feature>
<dbReference type="Pfam" id="PF07690">
    <property type="entry name" value="MFS_1"/>
    <property type="match status" value="1"/>
</dbReference>
<dbReference type="AlphaFoldDB" id="H2ASX7"/>
<protein>
    <recommendedName>
        <fullName evidence="7">Major facilitator superfamily (MFS) profile domain-containing protein</fullName>
    </recommendedName>
</protein>
<evidence type="ECO:0000256" key="6">
    <source>
        <dbReference type="SAM" id="Phobius"/>
    </source>
</evidence>
<dbReference type="InterPro" id="IPR011701">
    <property type="entry name" value="MFS"/>
</dbReference>
<dbReference type="PANTHER" id="PTHR42718">
    <property type="entry name" value="MAJOR FACILITATOR SUPERFAMILY MULTIDRUG TRANSPORTER MFSC"/>
    <property type="match status" value="1"/>
</dbReference>
<dbReference type="InterPro" id="IPR036259">
    <property type="entry name" value="MFS_trans_sf"/>
</dbReference>
<dbReference type="OrthoDB" id="2130629at2759"/>
<dbReference type="SUPFAM" id="SSF103473">
    <property type="entry name" value="MFS general substrate transporter"/>
    <property type="match status" value="1"/>
</dbReference>
<keyword evidence="2 6" id="KW-0812">Transmembrane</keyword>
<proteinExistence type="predicted"/>
<dbReference type="HOGENOM" id="CLU_000960_27_4_1"/>
<feature type="transmembrane region" description="Helical" evidence="6">
    <location>
        <begin position="356"/>
        <end position="375"/>
    </location>
</feature>
<feature type="transmembrane region" description="Helical" evidence="6">
    <location>
        <begin position="147"/>
        <end position="170"/>
    </location>
</feature>
<dbReference type="GO" id="GO:0022857">
    <property type="term" value="F:transmembrane transporter activity"/>
    <property type="evidence" value="ECO:0007669"/>
    <property type="project" value="InterPro"/>
</dbReference>
<feature type="transmembrane region" description="Helical" evidence="6">
    <location>
        <begin position="445"/>
        <end position="469"/>
    </location>
</feature>
<feature type="transmembrane region" description="Helical" evidence="6">
    <location>
        <begin position="121"/>
        <end position="141"/>
    </location>
</feature>
<feature type="transmembrane region" description="Helical" evidence="6">
    <location>
        <begin position="280"/>
        <end position="298"/>
    </location>
</feature>
<evidence type="ECO:0000259" key="7">
    <source>
        <dbReference type="PROSITE" id="PS50850"/>
    </source>
</evidence>
<evidence type="ECO:0000256" key="3">
    <source>
        <dbReference type="ARBA" id="ARBA00022989"/>
    </source>
</evidence>
<dbReference type="PANTHER" id="PTHR42718:SF1">
    <property type="entry name" value="LOW AFFINITY AMMONIUM TRANSPORTER"/>
    <property type="match status" value="1"/>
</dbReference>
<evidence type="ECO:0000256" key="1">
    <source>
        <dbReference type="ARBA" id="ARBA00004141"/>
    </source>
</evidence>
<dbReference type="InParanoid" id="H2ASX7"/>
<dbReference type="KEGG" id="kaf:KAFR_0C04860"/>
<feature type="transmembrane region" description="Helical" evidence="6">
    <location>
        <begin position="407"/>
        <end position="433"/>
    </location>
</feature>